<feature type="domain" description="AMP-dependent synthetase/ligase" evidence="1">
    <location>
        <begin position="13"/>
        <end position="52"/>
    </location>
</feature>
<dbReference type="OrthoDB" id="9803968at2"/>
<evidence type="ECO:0000313" key="2">
    <source>
        <dbReference type="EMBL" id="TWB72809.1"/>
    </source>
</evidence>
<comment type="caution">
    <text evidence="2">The sequence shown here is derived from an EMBL/GenBank/DDBJ whole genome shotgun (WGS) entry which is preliminary data.</text>
</comment>
<dbReference type="Pfam" id="PF00501">
    <property type="entry name" value="AMP-binding"/>
    <property type="match status" value="1"/>
</dbReference>
<dbReference type="Proteomes" id="UP000315914">
    <property type="component" value="Unassembled WGS sequence"/>
</dbReference>
<gene>
    <name evidence="2" type="ORF">FBZ95_106524</name>
</gene>
<dbReference type="InterPro" id="IPR000873">
    <property type="entry name" value="AMP-dep_synth/lig_dom"/>
</dbReference>
<dbReference type="EMBL" id="VITW01000006">
    <property type="protein sequence ID" value="TWB72809.1"/>
    <property type="molecule type" value="Genomic_DNA"/>
</dbReference>
<name>A0A560JQB3_9BRAD</name>
<dbReference type="AlphaFoldDB" id="A0A560JQB3"/>
<keyword evidence="3" id="KW-1185">Reference proteome</keyword>
<dbReference type="Gene3D" id="3.40.50.980">
    <property type="match status" value="1"/>
</dbReference>
<accession>A0A560JQB3</accession>
<organism evidence="2 3">
    <name type="scientific">Bradyrhizobium sacchari</name>
    <dbReference type="NCBI Taxonomy" id="1399419"/>
    <lineage>
        <taxon>Bacteria</taxon>
        <taxon>Pseudomonadati</taxon>
        <taxon>Pseudomonadota</taxon>
        <taxon>Alphaproteobacteria</taxon>
        <taxon>Hyphomicrobiales</taxon>
        <taxon>Nitrobacteraceae</taxon>
        <taxon>Bradyrhizobium</taxon>
    </lineage>
</organism>
<reference evidence="2 3" key="1">
    <citation type="submission" date="2019-06" db="EMBL/GenBank/DDBJ databases">
        <title>Genomic Encyclopedia of Type Strains, Phase IV (KMG-V): Genome sequencing to study the core and pangenomes of soil and plant-associated prokaryotes.</title>
        <authorList>
            <person name="Whitman W."/>
        </authorList>
    </citation>
    <scope>NUCLEOTIDE SEQUENCE [LARGE SCALE GENOMIC DNA]</scope>
    <source>
        <strain evidence="2 3">BR 10556</strain>
    </source>
</reference>
<evidence type="ECO:0000259" key="1">
    <source>
        <dbReference type="Pfam" id="PF00501"/>
    </source>
</evidence>
<protein>
    <submittedName>
        <fullName evidence="2">AMP-binding enzyme</fullName>
    </submittedName>
</protein>
<evidence type="ECO:0000313" key="3">
    <source>
        <dbReference type="Proteomes" id="UP000315914"/>
    </source>
</evidence>
<dbReference type="SUPFAM" id="SSF56801">
    <property type="entry name" value="Acetyl-CoA synthetase-like"/>
    <property type="match status" value="1"/>
</dbReference>
<dbReference type="InterPro" id="IPR020845">
    <property type="entry name" value="AMP-binding_CS"/>
</dbReference>
<proteinExistence type="predicted"/>
<dbReference type="PROSITE" id="PS00455">
    <property type="entry name" value="AMP_BINDING"/>
    <property type="match status" value="1"/>
</dbReference>
<sequence>MEGYDNLIADSAPITDPMRKGGDLAGIFYTGGTTGRSKGVMLSHQTDNALANVE</sequence>